<name>A0A6M3K1U6_9ZZZZ</name>
<gene>
    <name evidence="1" type="ORF">MM415A01893_0005</name>
</gene>
<organism evidence="1">
    <name type="scientific">viral metagenome</name>
    <dbReference type="NCBI Taxonomy" id="1070528"/>
    <lineage>
        <taxon>unclassified sequences</taxon>
        <taxon>metagenomes</taxon>
        <taxon>organismal metagenomes</taxon>
    </lineage>
</organism>
<evidence type="ECO:0000313" key="1">
    <source>
        <dbReference type="EMBL" id="QJA74917.1"/>
    </source>
</evidence>
<dbReference type="AlphaFoldDB" id="A0A6M3K1U6"/>
<protein>
    <submittedName>
        <fullName evidence="1">Uncharacterized protein</fullName>
    </submittedName>
</protein>
<proteinExistence type="predicted"/>
<reference evidence="1" key="1">
    <citation type="submission" date="2020-03" db="EMBL/GenBank/DDBJ databases">
        <title>The deep terrestrial virosphere.</title>
        <authorList>
            <person name="Holmfeldt K."/>
            <person name="Nilsson E."/>
            <person name="Simone D."/>
            <person name="Lopez-Fernandez M."/>
            <person name="Wu X."/>
            <person name="de Brujin I."/>
            <person name="Lundin D."/>
            <person name="Andersson A."/>
            <person name="Bertilsson S."/>
            <person name="Dopson M."/>
        </authorList>
    </citation>
    <scope>NUCLEOTIDE SEQUENCE</scope>
    <source>
        <strain evidence="1">MM415A01893</strain>
    </source>
</reference>
<dbReference type="EMBL" id="MT142129">
    <property type="protein sequence ID" value="QJA74917.1"/>
    <property type="molecule type" value="Genomic_DNA"/>
</dbReference>
<accession>A0A6M3K1U6</accession>
<sequence>MEGLIRICGCGRSNLRVYKQPITTEHCSKWGTKYTYEKPKVIGVYV</sequence>